<feature type="transmembrane region" description="Helical" evidence="9">
    <location>
        <begin position="6"/>
        <end position="29"/>
    </location>
</feature>
<protein>
    <submittedName>
        <fullName evidence="10">YeeE/YedE family protein</fullName>
    </submittedName>
</protein>
<dbReference type="Proteomes" id="UP000664658">
    <property type="component" value="Unassembled WGS sequence"/>
</dbReference>
<dbReference type="RefSeq" id="WP_207541541.1">
    <property type="nucleotide sequence ID" value="NZ_JAFNAA010000002.1"/>
</dbReference>
<comment type="caution">
    <text evidence="10">The sequence shown here is derived from an EMBL/GenBank/DDBJ whole genome shotgun (WGS) entry which is preliminary data.</text>
</comment>
<keyword evidence="7 9" id="KW-0472">Membrane</keyword>
<evidence type="ECO:0000256" key="2">
    <source>
        <dbReference type="ARBA" id="ARBA00022448"/>
    </source>
</evidence>
<feature type="transmembrane region" description="Helical" evidence="9">
    <location>
        <begin position="52"/>
        <end position="69"/>
    </location>
</feature>
<keyword evidence="3" id="KW-1003">Cell membrane</keyword>
<evidence type="ECO:0000313" key="10">
    <source>
        <dbReference type="EMBL" id="MBO1107025.1"/>
    </source>
</evidence>
<evidence type="ECO:0000313" key="11">
    <source>
        <dbReference type="Proteomes" id="UP000664658"/>
    </source>
</evidence>
<evidence type="ECO:0000256" key="7">
    <source>
        <dbReference type="ARBA" id="ARBA00023136"/>
    </source>
</evidence>
<dbReference type="PANTHER" id="PTHR30574:SF1">
    <property type="entry name" value="SULPHUR TRANSPORT DOMAIN-CONTAINING PROTEIN"/>
    <property type="match status" value="1"/>
</dbReference>
<dbReference type="PANTHER" id="PTHR30574">
    <property type="entry name" value="INNER MEMBRANE PROTEIN YEDE"/>
    <property type="match status" value="1"/>
</dbReference>
<dbReference type="AlphaFoldDB" id="A0A8I1W4E2"/>
<sequence>MLSESFTFASVLLGLAGGAMIGLSALLLLKGAGRIAGISGILNGLLHPDKNWLWRALFIVGMVAGGGYTAKLMGITLGATLSASWPLLIIAGFLVGFGARLGNGCTSGHGICGMGRLSVRSIIATSTFMLTGFITVYLLKHVFGG</sequence>
<evidence type="ECO:0000256" key="4">
    <source>
        <dbReference type="ARBA" id="ARBA00022519"/>
    </source>
</evidence>
<feature type="transmembrane region" description="Helical" evidence="9">
    <location>
        <begin position="117"/>
        <end position="139"/>
    </location>
</feature>
<name>A0A8I1W4E2_PLESH</name>
<dbReference type="InterPro" id="IPR007272">
    <property type="entry name" value="Sulf_transp_TsuA/YedE"/>
</dbReference>
<gene>
    <name evidence="10" type="ORF">J2R62_02095</name>
</gene>
<proteinExistence type="inferred from homology"/>
<feature type="transmembrane region" description="Helical" evidence="9">
    <location>
        <begin position="75"/>
        <end position="97"/>
    </location>
</feature>
<evidence type="ECO:0000256" key="5">
    <source>
        <dbReference type="ARBA" id="ARBA00022692"/>
    </source>
</evidence>
<accession>A0A8I1W4E2</accession>
<dbReference type="Pfam" id="PF04143">
    <property type="entry name" value="Sulf_transp"/>
    <property type="match status" value="1"/>
</dbReference>
<evidence type="ECO:0000256" key="3">
    <source>
        <dbReference type="ARBA" id="ARBA00022475"/>
    </source>
</evidence>
<evidence type="ECO:0000256" key="6">
    <source>
        <dbReference type="ARBA" id="ARBA00022989"/>
    </source>
</evidence>
<keyword evidence="2" id="KW-0813">Transport</keyword>
<comment type="similarity">
    <text evidence="8">Belongs to the TsuA/YedE (TC 9.B.102) family.</text>
</comment>
<dbReference type="GO" id="GO:0005886">
    <property type="term" value="C:plasma membrane"/>
    <property type="evidence" value="ECO:0007669"/>
    <property type="project" value="UniProtKB-SubCell"/>
</dbReference>
<evidence type="ECO:0000256" key="9">
    <source>
        <dbReference type="SAM" id="Phobius"/>
    </source>
</evidence>
<keyword evidence="6 9" id="KW-1133">Transmembrane helix</keyword>
<dbReference type="EMBL" id="JAFNAA010000002">
    <property type="protein sequence ID" value="MBO1107025.1"/>
    <property type="molecule type" value="Genomic_DNA"/>
</dbReference>
<evidence type="ECO:0000256" key="1">
    <source>
        <dbReference type="ARBA" id="ARBA00004429"/>
    </source>
</evidence>
<keyword evidence="4" id="KW-0997">Cell inner membrane</keyword>
<organism evidence="10 11">
    <name type="scientific">Plesiomonas shigelloides</name>
    <name type="common">Aeromonas shigelloides</name>
    <dbReference type="NCBI Taxonomy" id="703"/>
    <lineage>
        <taxon>Bacteria</taxon>
        <taxon>Pseudomonadati</taxon>
        <taxon>Pseudomonadota</taxon>
        <taxon>Gammaproteobacteria</taxon>
        <taxon>Enterobacterales</taxon>
        <taxon>Enterobacteriaceae</taxon>
        <taxon>Plesiomonas</taxon>
    </lineage>
</organism>
<evidence type="ECO:0000256" key="8">
    <source>
        <dbReference type="ARBA" id="ARBA00035655"/>
    </source>
</evidence>
<reference evidence="10" key="1">
    <citation type="submission" date="2021-03" db="EMBL/GenBank/DDBJ databases">
        <title>Plesiomonas shigelloides zfcc0051, isolated from zebrafish feces.</title>
        <authorList>
            <person name="Vanderhoek Z."/>
            <person name="Gaulke C."/>
        </authorList>
    </citation>
    <scope>NUCLEOTIDE SEQUENCE</scope>
    <source>
        <strain evidence="10">Zfcc0051</strain>
    </source>
</reference>
<comment type="subcellular location">
    <subcellularLocation>
        <location evidence="1">Cell inner membrane</location>
        <topology evidence="1">Multi-pass membrane protein</topology>
    </subcellularLocation>
</comment>
<keyword evidence="5 9" id="KW-0812">Transmembrane</keyword>